<dbReference type="Pfam" id="PF20097">
    <property type="entry name" value="DUF6487"/>
    <property type="match status" value="1"/>
</dbReference>
<sequence>MQCPVCGKEMKTGASTFMGSTGLTPMACVFTDSEVKQKGFFRHNVVSKVLLQGDDIETYFCESCQLLLPLIR</sequence>
<evidence type="ECO:0000313" key="2">
    <source>
        <dbReference type="EMBL" id="BCK82018.1"/>
    </source>
</evidence>
<dbReference type="KEGG" id="vcop:MM50RIKEN_17810"/>
<dbReference type="AlphaFoldDB" id="A0A810Q106"/>
<name>A0A810Q106_9FIRM</name>
<proteinExistence type="predicted"/>
<dbReference type="RefSeq" id="WP_213540640.1">
    <property type="nucleotide sequence ID" value="NZ_AP023418.1"/>
</dbReference>
<accession>A0A810Q106</accession>
<feature type="domain" description="DUF6487" evidence="1">
    <location>
        <begin position="3"/>
        <end position="67"/>
    </location>
</feature>
<reference evidence="2" key="1">
    <citation type="submission" date="2020-09" db="EMBL/GenBank/DDBJ databases">
        <title>New species isolated from human feces.</title>
        <authorList>
            <person name="Kitahara M."/>
            <person name="Shigeno Y."/>
            <person name="Shime M."/>
            <person name="Matsumoto Y."/>
            <person name="Nakamura S."/>
            <person name="Motooka D."/>
            <person name="Fukuoka S."/>
            <person name="Nishikawa H."/>
            <person name="Benno Y."/>
        </authorList>
    </citation>
    <scope>NUCLEOTIDE SEQUENCE</scope>
    <source>
        <strain evidence="2">MM50</strain>
    </source>
</reference>
<dbReference type="Proteomes" id="UP000681035">
    <property type="component" value="Chromosome"/>
</dbReference>
<dbReference type="InterPro" id="IPR045504">
    <property type="entry name" value="DUF6487"/>
</dbReference>
<evidence type="ECO:0000259" key="1">
    <source>
        <dbReference type="Pfam" id="PF20097"/>
    </source>
</evidence>
<keyword evidence="3" id="KW-1185">Reference proteome</keyword>
<organism evidence="2 3">
    <name type="scientific">Vescimonas coprocola</name>
    <dbReference type="NCBI Taxonomy" id="2714355"/>
    <lineage>
        <taxon>Bacteria</taxon>
        <taxon>Bacillati</taxon>
        <taxon>Bacillota</taxon>
        <taxon>Clostridia</taxon>
        <taxon>Eubacteriales</taxon>
        <taxon>Oscillospiraceae</taxon>
        <taxon>Vescimonas</taxon>
    </lineage>
</organism>
<evidence type="ECO:0000313" key="3">
    <source>
        <dbReference type="Proteomes" id="UP000681035"/>
    </source>
</evidence>
<protein>
    <recommendedName>
        <fullName evidence="1">DUF6487 domain-containing protein</fullName>
    </recommendedName>
</protein>
<dbReference type="EMBL" id="AP023418">
    <property type="protein sequence ID" value="BCK82018.1"/>
    <property type="molecule type" value="Genomic_DNA"/>
</dbReference>
<gene>
    <name evidence="2" type="ORF">MM50RIKEN_17810</name>
</gene>